<keyword evidence="5" id="KW-0378">Hydrolase</keyword>
<dbReference type="Pfam" id="PF00450">
    <property type="entry name" value="Peptidase_S10"/>
    <property type="match status" value="1"/>
</dbReference>
<dbReference type="EMBL" id="NCKV01019217">
    <property type="protein sequence ID" value="RWS20220.1"/>
    <property type="molecule type" value="Genomic_DNA"/>
</dbReference>
<protein>
    <submittedName>
        <fullName evidence="8">Vitellogenic carboxypeptidase-like protein</fullName>
    </submittedName>
</protein>
<evidence type="ECO:0000256" key="2">
    <source>
        <dbReference type="ARBA" id="ARBA00022645"/>
    </source>
</evidence>
<dbReference type="Gene3D" id="3.40.50.1820">
    <property type="entry name" value="alpha/beta hydrolase"/>
    <property type="match status" value="1"/>
</dbReference>
<dbReference type="InterPro" id="IPR001563">
    <property type="entry name" value="Peptidase_S10"/>
</dbReference>
<dbReference type="PANTHER" id="PTHR11802:SF472">
    <property type="entry name" value="SERINE CARBOXYPEPTIDASE CPVL-RELATED"/>
    <property type="match status" value="1"/>
</dbReference>
<dbReference type="STRING" id="299467.A0A443RY75"/>
<evidence type="ECO:0000313" key="8">
    <source>
        <dbReference type="EMBL" id="RWS20220.1"/>
    </source>
</evidence>
<reference evidence="8 9" key="1">
    <citation type="journal article" date="2018" name="Gigascience">
        <title>Genomes of trombidid mites reveal novel predicted allergens and laterally-transferred genes associated with secondary metabolism.</title>
        <authorList>
            <person name="Dong X."/>
            <person name="Chaisiri K."/>
            <person name="Xia D."/>
            <person name="Armstrong S.D."/>
            <person name="Fang Y."/>
            <person name="Donnelly M.J."/>
            <person name="Kadowaki T."/>
            <person name="McGarry J.W."/>
            <person name="Darby A.C."/>
            <person name="Makepeace B.L."/>
        </authorList>
    </citation>
    <scope>NUCLEOTIDE SEQUENCE [LARGE SCALE GENOMIC DNA]</scope>
    <source>
        <strain evidence="8">UoL-UT</strain>
    </source>
</reference>
<dbReference type="GO" id="GO:0006508">
    <property type="term" value="P:proteolysis"/>
    <property type="evidence" value="ECO:0007669"/>
    <property type="project" value="UniProtKB-KW"/>
</dbReference>
<evidence type="ECO:0000256" key="1">
    <source>
        <dbReference type="ARBA" id="ARBA00009431"/>
    </source>
</evidence>
<evidence type="ECO:0000256" key="3">
    <source>
        <dbReference type="ARBA" id="ARBA00022670"/>
    </source>
</evidence>
<evidence type="ECO:0000256" key="7">
    <source>
        <dbReference type="SAM" id="SignalP"/>
    </source>
</evidence>
<gene>
    <name evidence="8" type="ORF">B4U80_09621</name>
</gene>
<dbReference type="SUPFAM" id="SSF53474">
    <property type="entry name" value="alpha/beta-Hydrolases"/>
    <property type="match status" value="1"/>
</dbReference>
<keyword evidence="3" id="KW-0645">Protease</keyword>
<dbReference type="AlphaFoldDB" id="A0A443RY75"/>
<evidence type="ECO:0000256" key="5">
    <source>
        <dbReference type="ARBA" id="ARBA00022801"/>
    </source>
</evidence>
<dbReference type="VEuPathDB" id="VectorBase:LDEU011820"/>
<feature type="non-terminal residue" evidence="8">
    <location>
        <position position="267"/>
    </location>
</feature>
<dbReference type="PRINTS" id="PR00724">
    <property type="entry name" value="CRBOXYPTASEC"/>
</dbReference>
<evidence type="ECO:0000256" key="6">
    <source>
        <dbReference type="ARBA" id="ARBA00023180"/>
    </source>
</evidence>
<proteinExistence type="inferred from homology"/>
<keyword evidence="4 7" id="KW-0732">Signal</keyword>
<dbReference type="OrthoDB" id="443318at2759"/>
<dbReference type="Proteomes" id="UP000288716">
    <property type="component" value="Unassembled WGS sequence"/>
</dbReference>
<comment type="caution">
    <text evidence="8">The sequence shown here is derived from an EMBL/GenBank/DDBJ whole genome shotgun (WGS) entry which is preliminary data.</text>
</comment>
<keyword evidence="2 8" id="KW-0121">Carboxypeptidase</keyword>
<dbReference type="InterPro" id="IPR029058">
    <property type="entry name" value="AB_hydrolase_fold"/>
</dbReference>
<dbReference type="GO" id="GO:0004185">
    <property type="term" value="F:serine-type carboxypeptidase activity"/>
    <property type="evidence" value="ECO:0007669"/>
    <property type="project" value="InterPro"/>
</dbReference>
<comment type="similarity">
    <text evidence="1">Belongs to the peptidase S10 family.</text>
</comment>
<feature type="signal peptide" evidence="7">
    <location>
        <begin position="1"/>
        <end position="21"/>
    </location>
</feature>
<keyword evidence="9" id="KW-1185">Reference proteome</keyword>
<sequence>MINTVIMLIILLTCLFVTIKCENDEPLILTMLIKNNKSDVARNLSTVIIPGFEDIDSHSGFITVDESSNSNLFFWFLKSEKQNSPVSVWLQGGPGGSSLIGLFYENGPLSAKNDSSLERRQFSWTKSMHMLYIDSPVGTGFSYTNNETSYTKTRMQYTEHLFTFMQQFFKLFPELRNNGLYLMGESYGCKPVASLAYKILTDKEESVNLKGLAIGGGFCDPLIQSKYSKLLKEVPQISEIQAKKLKKKETKMDHLVNLGEFRNATLV</sequence>
<accession>A0A443RY75</accession>
<evidence type="ECO:0000313" key="9">
    <source>
        <dbReference type="Proteomes" id="UP000288716"/>
    </source>
</evidence>
<dbReference type="PANTHER" id="PTHR11802">
    <property type="entry name" value="SERINE PROTEASE FAMILY S10 SERINE CARBOXYPEPTIDASE"/>
    <property type="match status" value="1"/>
</dbReference>
<feature type="chain" id="PRO_5019457754" evidence="7">
    <location>
        <begin position="22"/>
        <end position="267"/>
    </location>
</feature>
<evidence type="ECO:0000256" key="4">
    <source>
        <dbReference type="ARBA" id="ARBA00022729"/>
    </source>
</evidence>
<organism evidence="8 9">
    <name type="scientific">Leptotrombidium deliense</name>
    <dbReference type="NCBI Taxonomy" id="299467"/>
    <lineage>
        <taxon>Eukaryota</taxon>
        <taxon>Metazoa</taxon>
        <taxon>Ecdysozoa</taxon>
        <taxon>Arthropoda</taxon>
        <taxon>Chelicerata</taxon>
        <taxon>Arachnida</taxon>
        <taxon>Acari</taxon>
        <taxon>Acariformes</taxon>
        <taxon>Trombidiformes</taxon>
        <taxon>Prostigmata</taxon>
        <taxon>Anystina</taxon>
        <taxon>Parasitengona</taxon>
        <taxon>Trombiculoidea</taxon>
        <taxon>Trombiculidae</taxon>
        <taxon>Leptotrombidium</taxon>
    </lineage>
</organism>
<name>A0A443RY75_9ACAR</name>
<keyword evidence="6" id="KW-0325">Glycoprotein</keyword>